<organism evidence="1 2">
    <name type="scientific">Paenibacillus sonchi</name>
    <dbReference type="NCBI Taxonomy" id="373687"/>
    <lineage>
        <taxon>Bacteria</taxon>
        <taxon>Bacillati</taxon>
        <taxon>Bacillota</taxon>
        <taxon>Bacilli</taxon>
        <taxon>Bacillales</taxon>
        <taxon>Paenibacillaceae</taxon>
        <taxon>Paenibacillus</taxon>
        <taxon>Paenibacillus sonchi group</taxon>
    </lineage>
</organism>
<evidence type="ECO:0000313" key="1">
    <source>
        <dbReference type="EMBL" id="QQZ63920.1"/>
    </source>
</evidence>
<gene>
    <name evidence="1" type="ORF">JI735_16780</name>
</gene>
<evidence type="ECO:0000313" key="2">
    <source>
        <dbReference type="Proteomes" id="UP000595841"/>
    </source>
</evidence>
<dbReference type="KEGG" id="pson:JI735_16780"/>
<dbReference type="EMBL" id="CP068595">
    <property type="protein sequence ID" value="QQZ63920.1"/>
    <property type="molecule type" value="Genomic_DNA"/>
</dbReference>
<keyword evidence="2" id="KW-1185">Reference proteome</keyword>
<reference evidence="1 2" key="1">
    <citation type="submission" date="2021-01" db="EMBL/GenBank/DDBJ databases">
        <title>Whole genome sequence of Paenibacillus sonchi LMG 24727 for comparative genomics.</title>
        <authorList>
            <person name="Lee G."/>
            <person name="Kim M.-J."/>
            <person name="Lim K."/>
            <person name="Shin J.-H."/>
        </authorList>
    </citation>
    <scope>NUCLEOTIDE SEQUENCE [LARGE SCALE GENOMIC DNA]</scope>
    <source>
        <strain evidence="1 2">LMG 24727</strain>
    </source>
</reference>
<dbReference type="AlphaFoldDB" id="A0A974PHL6"/>
<sequence>MTEKDGVLQALIQNEAGWKVTVEWNGQIVESCEQRIELKLSGDRA</sequence>
<dbReference type="RefSeq" id="WP_157771389.1">
    <property type="nucleotide sequence ID" value="NZ_CP068595.1"/>
</dbReference>
<dbReference type="Proteomes" id="UP000595841">
    <property type="component" value="Chromosome"/>
</dbReference>
<accession>A0A974PHL6</accession>
<protein>
    <submittedName>
        <fullName evidence="1">Uncharacterized protein</fullName>
    </submittedName>
</protein>
<name>A0A974PHL6_9BACL</name>
<proteinExistence type="predicted"/>